<evidence type="ECO:0000256" key="2">
    <source>
        <dbReference type="SAM" id="SignalP"/>
    </source>
</evidence>
<reference evidence="3" key="2">
    <citation type="submission" date="2023-05" db="EMBL/GenBank/DDBJ databases">
        <authorList>
            <consortium name="Lawrence Berkeley National Laboratory"/>
            <person name="Steindorff A."/>
            <person name="Hensen N."/>
            <person name="Bonometti L."/>
            <person name="Westerberg I."/>
            <person name="Brannstrom I.O."/>
            <person name="Guillou S."/>
            <person name="Cros-Aarteil S."/>
            <person name="Calhoun S."/>
            <person name="Haridas S."/>
            <person name="Kuo A."/>
            <person name="Mondo S."/>
            <person name="Pangilinan J."/>
            <person name="Riley R."/>
            <person name="Labutti K."/>
            <person name="Andreopoulos B."/>
            <person name="Lipzen A."/>
            <person name="Chen C."/>
            <person name="Yanf M."/>
            <person name="Daum C."/>
            <person name="Ng V."/>
            <person name="Clum A."/>
            <person name="Ohm R."/>
            <person name="Martin F."/>
            <person name="Silar P."/>
            <person name="Natvig D."/>
            <person name="Lalanne C."/>
            <person name="Gautier V."/>
            <person name="Ament-Velasquez S.L."/>
            <person name="Kruys A."/>
            <person name="Hutchinson M.I."/>
            <person name="Powell A.J."/>
            <person name="Barry K."/>
            <person name="Miller A.N."/>
            <person name="Grigoriev I.V."/>
            <person name="Debuchy R."/>
            <person name="Gladieux P."/>
            <person name="Thoren M.H."/>
            <person name="Johannesson H."/>
        </authorList>
    </citation>
    <scope>NUCLEOTIDE SEQUENCE</scope>
    <source>
        <strain evidence="3">CBS 359.72</strain>
    </source>
</reference>
<dbReference type="EMBL" id="MU857616">
    <property type="protein sequence ID" value="KAK4250090.1"/>
    <property type="molecule type" value="Genomic_DNA"/>
</dbReference>
<dbReference type="Pfam" id="PF10333">
    <property type="entry name" value="Pga1"/>
    <property type="match status" value="1"/>
</dbReference>
<feature type="transmembrane region" description="Helical" evidence="1">
    <location>
        <begin position="204"/>
        <end position="234"/>
    </location>
</feature>
<dbReference type="InterPro" id="IPR019433">
    <property type="entry name" value="GPI_ManTrfase_II_coact_Pga1"/>
</dbReference>
<dbReference type="PANTHER" id="PTHR28022">
    <property type="entry name" value="GPI MANNOSYLTRANSFERASE 2 SUBUNIT PGA1"/>
    <property type="match status" value="1"/>
</dbReference>
<dbReference type="GO" id="GO:0031501">
    <property type="term" value="C:mannosyltransferase complex"/>
    <property type="evidence" value="ECO:0007669"/>
    <property type="project" value="TreeGrafter"/>
</dbReference>
<keyword evidence="2" id="KW-0732">Signal</keyword>
<dbReference type="Proteomes" id="UP001303647">
    <property type="component" value="Unassembled WGS sequence"/>
</dbReference>
<feature type="chain" id="PRO_5042938367" evidence="2">
    <location>
        <begin position="21"/>
        <end position="243"/>
    </location>
</feature>
<keyword evidence="1" id="KW-0812">Transmembrane</keyword>
<keyword evidence="1" id="KW-1133">Transmembrane helix</keyword>
<evidence type="ECO:0000313" key="4">
    <source>
        <dbReference type="Proteomes" id="UP001303647"/>
    </source>
</evidence>
<reference evidence="3" key="1">
    <citation type="journal article" date="2023" name="Mol. Phylogenet. Evol.">
        <title>Genome-scale phylogeny and comparative genomics of the fungal order Sordariales.</title>
        <authorList>
            <person name="Hensen N."/>
            <person name="Bonometti L."/>
            <person name="Westerberg I."/>
            <person name="Brannstrom I.O."/>
            <person name="Guillou S."/>
            <person name="Cros-Aarteil S."/>
            <person name="Calhoun S."/>
            <person name="Haridas S."/>
            <person name="Kuo A."/>
            <person name="Mondo S."/>
            <person name="Pangilinan J."/>
            <person name="Riley R."/>
            <person name="LaButti K."/>
            <person name="Andreopoulos B."/>
            <person name="Lipzen A."/>
            <person name="Chen C."/>
            <person name="Yan M."/>
            <person name="Daum C."/>
            <person name="Ng V."/>
            <person name="Clum A."/>
            <person name="Steindorff A."/>
            <person name="Ohm R.A."/>
            <person name="Martin F."/>
            <person name="Silar P."/>
            <person name="Natvig D.O."/>
            <person name="Lalanne C."/>
            <person name="Gautier V."/>
            <person name="Ament-Velasquez S.L."/>
            <person name="Kruys A."/>
            <person name="Hutchinson M.I."/>
            <person name="Powell A.J."/>
            <person name="Barry K."/>
            <person name="Miller A.N."/>
            <person name="Grigoriev I.V."/>
            <person name="Debuchy R."/>
            <person name="Gladieux P."/>
            <person name="Hiltunen Thoren M."/>
            <person name="Johannesson H."/>
        </authorList>
    </citation>
    <scope>NUCLEOTIDE SEQUENCE</scope>
    <source>
        <strain evidence="3">CBS 359.72</strain>
    </source>
</reference>
<evidence type="ECO:0000256" key="1">
    <source>
        <dbReference type="SAM" id="Phobius"/>
    </source>
</evidence>
<dbReference type="GO" id="GO:0006506">
    <property type="term" value="P:GPI anchor biosynthetic process"/>
    <property type="evidence" value="ECO:0007669"/>
    <property type="project" value="TreeGrafter"/>
</dbReference>
<dbReference type="GO" id="GO:0005789">
    <property type="term" value="C:endoplasmic reticulum membrane"/>
    <property type="evidence" value="ECO:0007669"/>
    <property type="project" value="TreeGrafter"/>
</dbReference>
<name>A0AAN7CY41_9PEZI</name>
<dbReference type="AlphaFoldDB" id="A0AAN7CY41"/>
<keyword evidence="1" id="KW-0472">Membrane</keyword>
<keyword evidence="4" id="KW-1185">Reference proteome</keyword>
<feature type="signal peptide" evidence="2">
    <location>
        <begin position="1"/>
        <end position="20"/>
    </location>
</feature>
<evidence type="ECO:0000313" key="3">
    <source>
        <dbReference type="EMBL" id="KAK4250090.1"/>
    </source>
</evidence>
<dbReference type="GO" id="GO:0000030">
    <property type="term" value="F:mannosyltransferase activity"/>
    <property type="evidence" value="ECO:0007669"/>
    <property type="project" value="TreeGrafter"/>
</dbReference>
<gene>
    <name evidence="3" type="ORF">C7999DRAFT_38804</name>
</gene>
<comment type="caution">
    <text evidence="3">The sequence shown here is derived from an EMBL/GenBank/DDBJ whole genome shotgun (WGS) entry which is preliminary data.</text>
</comment>
<organism evidence="3 4">
    <name type="scientific">Corynascus novoguineensis</name>
    <dbReference type="NCBI Taxonomy" id="1126955"/>
    <lineage>
        <taxon>Eukaryota</taxon>
        <taxon>Fungi</taxon>
        <taxon>Dikarya</taxon>
        <taxon>Ascomycota</taxon>
        <taxon>Pezizomycotina</taxon>
        <taxon>Sordariomycetes</taxon>
        <taxon>Sordariomycetidae</taxon>
        <taxon>Sordariales</taxon>
        <taxon>Chaetomiaceae</taxon>
        <taxon>Corynascus</taxon>
    </lineage>
</organism>
<proteinExistence type="predicted"/>
<dbReference type="PANTHER" id="PTHR28022:SF1">
    <property type="entry name" value="GPI MANNOSYLTRANSFERASE 2 SUBUNIT PGA1"/>
    <property type="match status" value="1"/>
</dbReference>
<accession>A0AAN7CY41</accession>
<sequence>MRAAFMSAVLALFLSTLVLANTEKTIFLGPEPINIPLTHPTLSDLRLHTLTPANGTLRTRLSAQFPSSDQPRGTATWLLLDKLTPNQRYELRVCWPAAQPTQFTISTFPVTTVWDTPELITSLHAYSLSRQSLISEDVLPSPPKERDGSEREASVLFLRILAAADYYTTDASLMVSVPPVDVDIILDPFLFNVLPRSIAGTACYIIVVAAAAYLLAWRIVFAIQGLVSSATAGLRHETIKKRQ</sequence>
<protein>
    <submittedName>
        <fullName evidence="3">Uncharacterized protein</fullName>
    </submittedName>
</protein>